<dbReference type="EMBL" id="HBIZ01008072">
    <property type="protein sequence ID" value="CAE0752077.1"/>
    <property type="molecule type" value="Transcribed_RNA"/>
</dbReference>
<dbReference type="GO" id="GO:0003676">
    <property type="term" value="F:nucleic acid binding"/>
    <property type="evidence" value="ECO:0007669"/>
    <property type="project" value="InterPro"/>
</dbReference>
<evidence type="ECO:0000313" key="3">
    <source>
        <dbReference type="EMBL" id="CAE0752077.1"/>
    </source>
</evidence>
<proteinExistence type="predicted"/>
<dbReference type="SUPFAM" id="SSF50249">
    <property type="entry name" value="Nucleic acid-binding proteins"/>
    <property type="match status" value="2"/>
</dbReference>
<dbReference type="Pfam" id="PF00313">
    <property type="entry name" value="CSD"/>
    <property type="match status" value="2"/>
</dbReference>
<dbReference type="AlphaFoldDB" id="A0A7S4B2V2"/>
<sequence>MACTGTVKWFNSQKGFGFITPDAGGEDLFVHQSAIQSEGFRTLNENDQVEYQVQQDDGTGKLKAINVTAPGGGMLKDRVSSAGGRRGGAPVQPRKWPEGTEPSEGKQIGTVKWFNSEKGFGFVAPKAGGEDLFVHQSAINAPGFRSLMEGEEVEFKVVEERGKQKAIEVTGPGGDFVQGAPRSAGRGRGPAPGFGGAVY</sequence>
<name>A0A7S4B2V2_CHRCT</name>
<dbReference type="PRINTS" id="PR00050">
    <property type="entry name" value="COLDSHOCK"/>
</dbReference>
<feature type="compositionally biased region" description="Gly residues" evidence="1">
    <location>
        <begin position="186"/>
        <end position="199"/>
    </location>
</feature>
<feature type="domain" description="CSD" evidence="2">
    <location>
        <begin position="2"/>
        <end position="69"/>
    </location>
</feature>
<dbReference type="PROSITE" id="PS00352">
    <property type="entry name" value="CSD_1"/>
    <property type="match status" value="1"/>
</dbReference>
<dbReference type="InterPro" id="IPR019844">
    <property type="entry name" value="CSD_CS"/>
</dbReference>
<feature type="domain" description="CSD" evidence="2">
    <location>
        <begin position="106"/>
        <end position="171"/>
    </location>
</feature>
<evidence type="ECO:0000259" key="2">
    <source>
        <dbReference type="PROSITE" id="PS51857"/>
    </source>
</evidence>
<reference evidence="3" key="1">
    <citation type="submission" date="2021-01" db="EMBL/GenBank/DDBJ databases">
        <authorList>
            <person name="Corre E."/>
            <person name="Pelletier E."/>
            <person name="Niang G."/>
            <person name="Scheremetjew M."/>
            <person name="Finn R."/>
            <person name="Kale V."/>
            <person name="Holt S."/>
            <person name="Cochrane G."/>
            <person name="Meng A."/>
            <person name="Brown T."/>
            <person name="Cohen L."/>
        </authorList>
    </citation>
    <scope>NUCLEOTIDE SEQUENCE</scope>
    <source>
        <strain evidence="3">CCMP645</strain>
    </source>
</reference>
<dbReference type="InterPro" id="IPR012340">
    <property type="entry name" value="NA-bd_OB-fold"/>
</dbReference>
<dbReference type="SMART" id="SM00357">
    <property type="entry name" value="CSP"/>
    <property type="match status" value="2"/>
</dbReference>
<dbReference type="Gene3D" id="2.40.50.140">
    <property type="entry name" value="Nucleic acid-binding proteins"/>
    <property type="match status" value="2"/>
</dbReference>
<feature type="region of interest" description="Disordered" evidence="1">
    <location>
        <begin position="79"/>
        <end position="106"/>
    </location>
</feature>
<gene>
    <name evidence="3" type="ORF">PCAR00345_LOCUS4662</name>
</gene>
<protein>
    <recommendedName>
        <fullName evidence="2">CSD domain-containing protein</fullName>
    </recommendedName>
</protein>
<organism evidence="3">
    <name type="scientific">Chrysotila carterae</name>
    <name type="common">Marine alga</name>
    <name type="synonym">Syracosphaera carterae</name>
    <dbReference type="NCBI Taxonomy" id="13221"/>
    <lineage>
        <taxon>Eukaryota</taxon>
        <taxon>Haptista</taxon>
        <taxon>Haptophyta</taxon>
        <taxon>Prymnesiophyceae</taxon>
        <taxon>Isochrysidales</taxon>
        <taxon>Isochrysidaceae</taxon>
        <taxon>Chrysotila</taxon>
    </lineage>
</organism>
<accession>A0A7S4B2V2</accession>
<dbReference type="CDD" id="cd04458">
    <property type="entry name" value="CSP_CDS"/>
    <property type="match status" value="2"/>
</dbReference>
<dbReference type="PROSITE" id="PS51857">
    <property type="entry name" value="CSD_2"/>
    <property type="match status" value="2"/>
</dbReference>
<dbReference type="InterPro" id="IPR002059">
    <property type="entry name" value="CSP_DNA-bd"/>
</dbReference>
<dbReference type="InterPro" id="IPR011129">
    <property type="entry name" value="CSD"/>
</dbReference>
<dbReference type="PANTHER" id="PTHR46565">
    <property type="entry name" value="COLD SHOCK DOMAIN PROTEIN 2"/>
    <property type="match status" value="1"/>
</dbReference>
<evidence type="ECO:0000256" key="1">
    <source>
        <dbReference type="SAM" id="MobiDB-lite"/>
    </source>
</evidence>
<dbReference type="PANTHER" id="PTHR46565:SF20">
    <property type="entry name" value="COLD SHOCK DOMAIN-CONTAINING PROTEIN 4"/>
    <property type="match status" value="1"/>
</dbReference>
<feature type="region of interest" description="Disordered" evidence="1">
    <location>
        <begin position="169"/>
        <end position="199"/>
    </location>
</feature>